<dbReference type="AlphaFoldDB" id="A0A183ITG0"/>
<proteinExistence type="predicted"/>
<sequence>MEVILLKCLRKSASISDANAGRLCGTLEAKWLQLMNGGMALPQLPCLKMEHIGLMELRRIPGDRKERLKNGCSSPDGWRVTPSASVEFHLVFGEDDDVVSKEQMGESFSVDVNYATLVPGDFTGIPAPSKET</sequence>
<gene>
    <name evidence="1" type="ORF">SBAD_LOCUS6907</name>
</gene>
<accession>A0A183ITG0</accession>
<dbReference type="Proteomes" id="UP000270296">
    <property type="component" value="Unassembled WGS sequence"/>
</dbReference>
<organism evidence="3">
    <name type="scientific">Soboliphyme baturini</name>
    <dbReference type="NCBI Taxonomy" id="241478"/>
    <lineage>
        <taxon>Eukaryota</taxon>
        <taxon>Metazoa</taxon>
        <taxon>Ecdysozoa</taxon>
        <taxon>Nematoda</taxon>
        <taxon>Enoplea</taxon>
        <taxon>Dorylaimia</taxon>
        <taxon>Dioctophymatida</taxon>
        <taxon>Dioctophymatoidea</taxon>
        <taxon>Soboliphymatidae</taxon>
        <taxon>Soboliphyme</taxon>
    </lineage>
</organism>
<name>A0A183ITG0_9BILA</name>
<evidence type="ECO:0000313" key="2">
    <source>
        <dbReference type="Proteomes" id="UP000270296"/>
    </source>
</evidence>
<reference evidence="1 2" key="2">
    <citation type="submission" date="2018-11" db="EMBL/GenBank/DDBJ databases">
        <authorList>
            <consortium name="Pathogen Informatics"/>
        </authorList>
    </citation>
    <scope>NUCLEOTIDE SEQUENCE [LARGE SCALE GENOMIC DNA]</scope>
</reference>
<keyword evidence="2" id="KW-1185">Reference proteome</keyword>
<dbReference type="EMBL" id="UZAM01010146">
    <property type="protein sequence ID" value="VDP11103.1"/>
    <property type="molecule type" value="Genomic_DNA"/>
</dbReference>
<protein>
    <submittedName>
        <fullName evidence="1 3">Uncharacterized protein</fullName>
    </submittedName>
</protein>
<dbReference type="WBParaSite" id="SBAD_0000717201-mRNA-1">
    <property type="protein sequence ID" value="SBAD_0000717201-mRNA-1"/>
    <property type="gene ID" value="SBAD_0000717201"/>
</dbReference>
<reference evidence="3" key="1">
    <citation type="submission" date="2016-06" db="UniProtKB">
        <authorList>
            <consortium name="WormBaseParasite"/>
        </authorList>
    </citation>
    <scope>IDENTIFICATION</scope>
</reference>
<evidence type="ECO:0000313" key="3">
    <source>
        <dbReference type="WBParaSite" id="SBAD_0000717201-mRNA-1"/>
    </source>
</evidence>
<evidence type="ECO:0000313" key="1">
    <source>
        <dbReference type="EMBL" id="VDP11103.1"/>
    </source>
</evidence>